<dbReference type="InterPro" id="IPR000608">
    <property type="entry name" value="UBC"/>
</dbReference>
<keyword evidence="3" id="KW-0548">Nucleotidyltransferase</keyword>
<organism evidence="6 7">
    <name type="scientific">Fonsecaea erecta</name>
    <dbReference type="NCBI Taxonomy" id="1367422"/>
    <lineage>
        <taxon>Eukaryota</taxon>
        <taxon>Fungi</taxon>
        <taxon>Dikarya</taxon>
        <taxon>Ascomycota</taxon>
        <taxon>Pezizomycotina</taxon>
        <taxon>Eurotiomycetes</taxon>
        <taxon>Chaetothyriomycetidae</taxon>
        <taxon>Chaetothyriales</taxon>
        <taxon>Herpotrichiellaceae</taxon>
        <taxon>Fonsecaea</taxon>
    </lineage>
</organism>
<dbReference type="Pfam" id="PF00644">
    <property type="entry name" value="PARP"/>
    <property type="match status" value="1"/>
</dbReference>
<dbReference type="PANTHER" id="PTHR21328">
    <property type="entry name" value="POLY ADP-RIBOSE POLYMERASE FAMILY, MEMBER PARP"/>
    <property type="match status" value="1"/>
</dbReference>
<evidence type="ECO:0000313" key="6">
    <source>
        <dbReference type="EMBL" id="OAP59390.1"/>
    </source>
</evidence>
<keyword evidence="2" id="KW-0808">Transferase</keyword>
<dbReference type="InterPro" id="IPR016135">
    <property type="entry name" value="UBQ-conjugating_enzyme/RWD"/>
</dbReference>
<dbReference type="SMART" id="SM00212">
    <property type="entry name" value="UBCc"/>
    <property type="match status" value="1"/>
</dbReference>
<dbReference type="InterPro" id="IPR051838">
    <property type="entry name" value="ARTD_PARP"/>
</dbReference>
<evidence type="ECO:0000313" key="7">
    <source>
        <dbReference type="Proteomes" id="UP000078343"/>
    </source>
</evidence>
<dbReference type="Gene3D" id="3.90.228.10">
    <property type="match status" value="1"/>
</dbReference>
<proteinExistence type="predicted"/>
<dbReference type="Gene3D" id="3.10.110.10">
    <property type="entry name" value="Ubiquitin Conjugating Enzyme"/>
    <property type="match status" value="1"/>
</dbReference>
<evidence type="ECO:0000259" key="5">
    <source>
        <dbReference type="PROSITE" id="PS50127"/>
    </source>
</evidence>
<accession>A0A178ZHX8</accession>
<dbReference type="RefSeq" id="XP_018692757.1">
    <property type="nucleotide sequence ID" value="XM_018838197.1"/>
</dbReference>
<keyword evidence="1" id="KW-0328">Glycosyltransferase</keyword>
<evidence type="ECO:0000256" key="2">
    <source>
        <dbReference type="ARBA" id="ARBA00022679"/>
    </source>
</evidence>
<evidence type="ECO:0000256" key="4">
    <source>
        <dbReference type="ARBA" id="ARBA00023027"/>
    </source>
</evidence>
<keyword evidence="7" id="KW-1185">Reference proteome</keyword>
<dbReference type="STRING" id="1367422.A0A178ZHX8"/>
<dbReference type="OrthoDB" id="109543at2759"/>
<dbReference type="SUPFAM" id="SSF56399">
    <property type="entry name" value="ADP-ribosylation"/>
    <property type="match status" value="1"/>
</dbReference>
<dbReference type="AlphaFoldDB" id="A0A178ZHX8"/>
<dbReference type="PROSITE" id="PS50127">
    <property type="entry name" value="UBC_2"/>
    <property type="match status" value="1"/>
</dbReference>
<dbReference type="EMBL" id="LVYI01000005">
    <property type="protein sequence ID" value="OAP59390.1"/>
    <property type="molecule type" value="Genomic_DNA"/>
</dbReference>
<dbReference type="InterPro" id="IPR012317">
    <property type="entry name" value="Poly(ADP-ribose)pol_cat_dom"/>
</dbReference>
<reference evidence="6 7" key="1">
    <citation type="submission" date="2016-04" db="EMBL/GenBank/DDBJ databases">
        <title>Draft genome of Fonsecaea erecta CBS 125763.</title>
        <authorList>
            <person name="Weiss V.A."/>
            <person name="Vicente V.A."/>
            <person name="Raittz R.T."/>
            <person name="Moreno L.F."/>
            <person name="De Souza E.M."/>
            <person name="Pedrosa F.O."/>
            <person name="Steffens M.B."/>
            <person name="Faoro H."/>
            <person name="Tadra-Sfeir M.Z."/>
            <person name="Najafzadeh M.J."/>
            <person name="Felipe M.S."/>
            <person name="Teixeira M."/>
            <person name="Sun J."/>
            <person name="Xi L."/>
            <person name="Gomes R."/>
            <person name="De Azevedo C.M."/>
            <person name="Salgado C.G."/>
            <person name="Da Silva M.B."/>
            <person name="Nascimento M.F."/>
            <person name="Queiroz-Telles F."/>
            <person name="Attili D.S."/>
            <person name="Gorbushina A."/>
        </authorList>
    </citation>
    <scope>NUCLEOTIDE SEQUENCE [LARGE SCALE GENOMIC DNA]</scope>
    <source>
        <strain evidence="6 7">CBS 125763</strain>
    </source>
</reference>
<gene>
    <name evidence="6" type="ORF">AYL99_06688</name>
</gene>
<dbReference type="GeneID" id="30010856"/>
<dbReference type="GO" id="GO:0016779">
    <property type="term" value="F:nucleotidyltransferase activity"/>
    <property type="evidence" value="ECO:0007669"/>
    <property type="project" value="UniProtKB-KW"/>
</dbReference>
<evidence type="ECO:0000256" key="3">
    <source>
        <dbReference type="ARBA" id="ARBA00022695"/>
    </source>
</evidence>
<dbReference type="Pfam" id="PF00179">
    <property type="entry name" value="UQ_con"/>
    <property type="match status" value="1"/>
</dbReference>
<dbReference type="Proteomes" id="UP000078343">
    <property type="component" value="Unassembled WGS sequence"/>
</dbReference>
<keyword evidence="4" id="KW-0520">NAD</keyword>
<dbReference type="GO" id="GO:0003950">
    <property type="term" value="F:NAD+ poly-ADP-ribosyltransferase activity"/>
    <property type="evidence" value="ECO:0007669"/>
    <property type="project" value="InterPro"/>
</dbReference>
<comment type="caution">
    <text evidence="6">The sequence shown here is derived from an EMBL/GenBank/DDBJ whole genome shotgun (WGS) entry which is preliminary data.</text>
</comment>
<feature type="domain" description="UBC core" evidence="5">
    <location>
        <begin position="910"/>
        <end position="1085"/>
    </location>
</feature>
<dbReference type="SUPFAM" id="SSF54495">
    <property type="entry name" value="UBC-like"/>
    <property type="match status" value="1"/>
</dbReference>
<protein>
    <recommendedName>
        <fullName evidence="5">UBC core domain-containing protein</fullName>
    </recommendedName>
</protein>
<evidence type="ECO:0000256" key="1">
    <source>
        <dbReference type="ARBA" id="ARBA00022676"/>
    </source>
</evidence>
<sequence length="1085" mass="120260">MGRKLFLSHLADATDLEIENIHSIHSPEEGVVAFTYASLNSQVDQVNIQAFANDLGEYPDGNSFVLCSNDASLDPVVGETLHKATENAHGKSIVKLLTEVAALLATAMTKGRNQEDTTTDHVMEDDGFDFAFEGDSDDECFGLAAQGTSSTEVGSKDIIDIASSSADSRDKMENILPDIQALKLSGFRVGIFGNIASAGILCVSIRVSKLGLSDEALQAWNVPRKHYFVLLIRYTGGYLDAARAIKDPDLAGSLGMRVGLCDHYKPSLRAVLALYQYTKADSATSADDPDAKSNDHHAFRALFIGNAINQFLQERALKIISARDFYQLSWLGAEKFINERQATPSSSSVDDMKPYDCNDDDRASNLPPIVVADHMRQSRSEKPSLPLILMQFALRHFVRCTEFCLVCHCRVDDGFEALKPYVCLKPLCLYQFMSLGFGPRLEWEIMGQPYVVDLLVSFCYAAASSGRLKEFPIVHGRVKSVELPQVWLDATITVPSPGLLPSFGRAAEESGEDDSYREADCYLYDKTFDSLDQEQQGGAIMTLLDVLPPVIEMRRSLKSQGQSQEPCLKACSRQIPEPALNLLRWIVASNRSCIMQVDDIGGGDGDLVCGKPEDRVGGMDSWVQFRFAQGAPDKEKRFNRSVKQHAQATGTKYPTLFAWHGSRMGNWHSIVRQGLRYDEILNGRSYGHGIYMSPHAFVSLGYSKEPVIEYRKWQGTVFKTTKVISLQEVVNDPAQFTSTNPHYVVPEVDWVQTRYLFVQTKDRPLRKDLESQIYEQDPDRPAHNEMGQPITIPITAISKTRRPGNTINTVGTPSGKRTKKLSETDLATAEQQEEYADSVVSDPDDLAAFHMLDQTYDYLEPSINARSLCVNSKKRPAEAAGDTDFVPGKLDVTNIKFMDPPQDANPMATKALMRLLKDALNTQETTPPATLGWYIDRNLISNMYQWIVELHSFPKDLPLAKDMKVAGVTSIVVEMRFTSQYPFSPPFIRVVKPRFLPFRRGGGGNITEGGAMCMEVLTNNGWSASLTVESLLLQVRLVISDTERPARLAGQLGSTYGVGEAKAAYIRACLGHGWTIPAGFETIQE</sequence>
<dbReference type="FunFam" id="3.10.110.10:FF:000107">
    <property type="entry name" value="Ubiquitin conjugating enzyme, putative"/>
    <property type="match status" value="1"/>
</dbReference>
<name>A0A178ZHX8_9EURO</name>
<dbReference type="CDD" id="cd23802">
    <property type="entry name" value="UBCc_UBE2Q"/>
    <property type="match status" value="1"/>
</dbReference>